<sequence length="186" mass="21033">MVDVQCLSDCELHMQLEKLGFSAGPILPSTRKAYEKKLVQLLVSPPCKQLVMKKPKNLHGSDHSDGSEDPAVNIVLKGNFNFSKDKGKECKNRRDASNNKRRILDIYYLSQKPTKVVRHVARPNPRMEDGCVTEEDCCQGNPSLESSFPCQNPENSFPWGLKLAIFGIFIIVLFVYITVEKKPLLR</sequence>
<evidence type="ECO:0000313" key="4">
    <source>
        <dbReference type="RefSeq" id="XP_026635800.1"/>
    </source>
</evidence>
<protein>
    <submittedName>
        <fullName evidence="4">LEM domain-containing protein 1</fullName>
    </submittedName>
</protein>
<evidence type="ECO:0000259" key="2">
    <source>
        <dbReference type="PROSITE" id="PS50954"/>
    </source>
</evidence>
<reference evidence="4" key="1">
    <citation type="submission" date="2025-08" db="UniProtKB">
        <authorList>
            <consortium name="RefSeq"/>
        </authorList>
    </citation>
    <scope>IDENTIFICATION</scope>
</reference>
<dbReference type="SMART" id="SM00540">
    <property type="entry name" value="LEM"/>
    <property type="match status" value="1"/>
</dbReference>
<feature type="transmembrane region" description="Helical" evidence="1">
    <location>
        <begin position="159"/>
        <end position="179"/>
    </location>
</feature>
<gene>
    <name evidence="4" type="primary">Lemd1</name>
</gene>
<keyword evidence="1" id="KW-0472">Membrane</keyword>
<dbReference type="RefSeq" id="XP_026635800.1">
    <property type="nucleotide sequence ID" value="XM_026779999.1"/>
</dbReference>
<dbReference type="InterPro" id="IPR051656">
    <property type="entry name" value="LEM_domain"/>
</dbReference>
<dbReference type="GeneID" id="101993115"/>
<dbReference type="Proteomes" id="UP000694915">
    <property type="component" value="Chromosome 6"/>
</dbReference>
<keyword evidence="1" id="KW-1133">Transmembrane helix</keyword>
<keyword evidence="3" id="KW-1185">Reference proteome</keyword>
<accession>A0ABM1U1D8</accession>
<feature type="domain" description="LEM" evidence="2">
    <location>
        <begin position="1"/>
        <end position="45"/>
    </location>
</feature>
<evidence type="ECO:0000313" key="3">
    <source>
        <dbReference type="Proteomes" id="UP000694915"/>
    </source>
</evidence>
<dbReference type="CDD" id="cd12940">
    <property type="entry name" value="LEM_LAP2_LEMD1"/>
    <property type="match status" value="1"/>
</dbReference>
<dbReference type="Pfam" id="PF03020">
    <property type="entry name" value="LEM"/>
    <property type="match status" value="1"/>
</dbReference>
<proteinExistence type="predicted"/>
<dbReference type="PANTHER" id="PTHR12019">
    <property type="entry name" value="LAMINA-ASSOCIATED POLYPEPTIDE THYMOPOIETIN"/>
    <property type="match status" value="1"/>
</dbReference>
<organism evidence="3 4">
    <name type="scientific">Microtus ochrogaster</name>
    <name type="common">Prairie vole</name>
    <dbReference type="NCBI Taxonomy" id="79684"/>
    <lineage>
        <taxon>Eukaryota</taxon>
        <taxon>Metazoa</taxon>
        <taxon>Chordata</taxon>
        <taxon>Craniata</taxon>
        <taxon>Vertebrata</taxon>
        <taxon>Euteleostomi</taxon>
        <taxon>Mammalia</taxon>
        <taxon>Eutheria</taxon>
        <taxon>Euarchontoglires</taxon>
        <taxon>Glires</taxon>
        <taxon>Rodentia</taxon>
        <taxon>Myomorpha</taxon>
        <taxon>Muroidea</taxon>
        <taxon>Cricetidae</taxon>
        <taxon>Arvicolinae</taxon>
        <taxon>Microtus</taxon>
    </lineage>
</organism>
<dbReference type="Gene3D" id="1.10.720.40">
    <property type="match status" value="1"/>
</dbReference>
<name>A0ABM1U1D8_MICOH</name>
<dbReference type="SUPFAM" id="SSF63451">
    <property type="entry name" value="LEM domain"/>
    <property type="match status" value="1"/>
</dbReference>
<dbReference type="PROSITE" id="PS50954">
    <property type="entry name" value="LEM"/>
    <property type="match status" value="1"/>
</dbReference>
<dbReference type="InterPro" id="IPR003887">
    <property type="entry name" value="LEM_dom"/>
</dbReference>
<dbReference type="InterPro" id="IPR011015">
    <property type="entry name" value="LEM/LEM-like_dom_sf"/>
</dbReference>
<keyword evidence="1" id="KW-0812">Transmembrane</keyword>
<evidence type="ECO:0000256" key="1">
    <source>
        <dbReference type="SAM" id="Phobius"/>
    </source>
</evidence>
<dbReference type="PANTHER" id="PTHR12019:SF12">
    <property type="entry name" value="LEM DOMAIN-CONTAINING PROTEIN 1"/>
    <property type="match status" value="1"/>
</dbReference>